<sequence length="538" mass="59634">MVYCPRLREPPSSIAYRTHAHAGTPTSDWPARPTDSSKRRDLNTRTQNVVPHPRKKVGTLPIYGLPARHLTLQSWSTGKAARCAMGGMMSNADTLFKRVGTALWFVLACLALPSAQANPIFARQTGLNCASCHTVYPELTPFGRKFKLAGYTMGEREKIPLALMTVVSRNAMSNDTDKSTGAPLFAKNKEFVLDAISLFSGGKITDNAGAFVQWTYNNLTTTDNINFTGHGALDNTDVRLVKKFGSEEKPTVIGLTLHNNPTVQDVYNTTPAWSFPYWSPSVAAPGRGTPTFLETGARVAGIGAYTYLFDSLYLEATSYQTAKGWLSPLRLGTPDPQRVTLTGANPYWRIAYTIGDDHQNLTLGHFGTVADVEAPQATTPANQFRDLGFDAQFQYLGPDDHHIISVQASYIDERTKWRTGFPNESNDNPTSKLRSVRAKASYLYDHTYGVTAGVFKVTGDPDFARFGSTTGTPDTTGYIIELNYWPKFKAPFDPQMNVRFGIQYTGYTKFMGSSANYDSTMRRARDNNTLFVYAWFMF</sequence>
<evidence type="ECO:0000256" key="1">
    <source>
        <dbReference type="SAM" id="MobiDB-lite"/>
    </source>
</evidence>
<name>F6FZT7_RALS8</name>
<dbReference type="EMBL" id="CP002819">
    <property type="protein sequence ID" value="AEG68449.1"/>
    <property type="molecule type" value="Genomic_DNA"/>
</dbReference>
<protein>
    <submittedName>
        <fullName evidence="2">Cytochrome c1 protein</fullName>
    </submittedName>
</protein>
<dbReference type="AlphaFoldDB" id="F6FZT7"/>
<evidence type="ECO:0000313" key="3">
    <source>
        <dbReference type="Proteomes" id="UP000007953"/>
    </source>
</evidence>
<dbReference type="eggNOG" id="ENOG502Z9G8">
    <property type="taxonomic scope" value="Bacteria"/>
</dbReference>
<dbReference type="Proteomes" id="UP000007953">
    <property type="component" value="Chromosome"/>
</dbReference>
<dbReference type="HOGENOM" id="CLU_049876_0_0_4"/>
<reference evidence="2 3" key="1">
    <citation type="journal article" date="2011" name="J. Bacteriol.">
        <title>Complete genome sequence of the plant pathogen Ralstonia solanacearum strain Po82.</title>
        <authorList>
            <person name="Xu J."/>
            <person name="Zheng H.J."/>
            <person name="Liu L."/>
            <person name="Pan Z.C."/>
            <person name="Prior P."/>
            <person name="Tang B."/>
            <person name="Xu J.S."/>
            <person name="Zhang H."/>
            <person name="Tian Q."/>
            <person name="Zhang L.Q."/>
            <person name="Feng J."/>
        </authorList>
    </citation>
    <scope>NUCLEOTIDE SEQUENCE [LARGE SCALE GENOMIC DNA]</scope>
    <source>
        <strain evidence="2 3">Po82</strain>
    </source>
</reference>
<dbReference type="KEGG" id="rsn:RSPO_c01148"/>
<gene>
    <name evidence="2" type="ordered locus">RSPO_c01148</name>
</gene>
<dbReference type="PATRIC" id="fig|1031711.3.peg.1125"/>
<feature type="region of interest" description="Disordered" evidence="1">
    <location>
        <begin position="16"/>
        <end position="54"/>
    </location>
</feature>
<proteinExistence type="predicted"/>
<accession>F6FZT7</accession>
<evidence type="ECO:0000313" key="2">
    <source>
        <dbReference type="EMBL" id="AEG68449.1"/>
    </source>
</evidence>
<organism evidence="2 3">
    <name type="scientific">Ralstonia solanacearum (strain Po82)</name>
    <dbReference type="NCBI Taxonomy" id="1031711"/>
    <lineage>
        <taxon>Bacteria</taxon>
        <taxon>Pseudomonadati</taxon>
        <taxon>Pseudomonadota</taxon>
        <taxon>Betaproteobacteria</taxon>
        <taxon>Burkholderiales</taxon>
        <taxon>Burkholderiaceae</taxon>
        <taxon>Ralstonia</taxon>
        <taxon>Ralstonia solanacearum species complex</taxon>
    </lineage>
</organism>